<dbReference type="EMBL" id="LN679102">
    <property type="protein sequence ID" value="CEL57632.1"/>
    <property type="molecule type" value="Genomic_DNA"/>
</dbReference>
<feature type="region of interest" description="Disordered" evidence="2">
    <location>
        <begin position="477"/>
        <end position="544"/>
    </location>
</feature>
<feature type="compositionally biased region" description="Polar residues" evidence="2">
    <location>
        <begin position="530"/>
        <end position="544"/>
    </location>
</feature>
<name>A0A0B7FNA5_THACB</name>
<dbReference type="Proteomes" id="UP000059188">
    <property type="component" value="Unassembled WGS sequence"/>
</dbReference>
<accession>A0A0B7FNA5</accession>
<reference evidence="3 4" key="1">
    <citation type="submission" date="2014-11" db="EMBL/GenBank/DDBJ databases">
        <authorList>
            <person name="Wibberg Daniel"/>
        </authorList>
    </citation>
    <scope>NUCLEOTIDE SEQUENCE [LARGE SCALE GENOMIC DNA]</scope>
    <source>
        <strain evidence="3">Rhizoctonia solani AG1-IB 7/3/14</strain>
    </source>
</reference>
<dbReference type="OrthoDB" id="3269175at2759"/>
<sequence>MSEGTRAALPSMVNASESKSINERQEKAAVPSITRQQNGATVQQIAILNNRQKLTLDQIDAQQNTINDLQALNEELKRDVHELTLRTEACEKRDQMLEAALDLVAKSVGIDLSKLSHPPEESGGVVDTHSQAERLTERESEQIASIVKAAILQLFGIAKFNPKEHGIYPTVSKDHAEWPYQQDGNRRIKLHRLRFDKGYSYSSACNNETFQDWVTFSLNKGASLIGLTELPSHVLNRQTVTQHCIAHFKYLQRRVRDYIKNVSAPVNGIKRRGEGLDEPVVGKPSMDSSGTAADLGLNEAIDPSLLGEATGHLQANVSEVNEVKPLVKREKNSRENMRSRSQGKLTMRIRKRANLKGNDMIYKQKKYDGFFTIGGTSDDEAVEVKNERGEIVEEFHAREWAFASDERIICQQTVDAIQDPQPSVKQAIRKRGTITIDSPSVSKTVRTGILSWMVDKKYLAANPQWLTTHRVYPSGAAWGEDEPVDPVPKSRSSKRVKIEGNEEGSSLDRMNKAQEDYQVAQQRVEEYQSAKLTNEGSLGTETPL</sequence>
<dbReference type="STRING" id="1108050.A0A0B7FNA5"/>
<evidence type="ECO:0000256" key="2">
    <source>
        <dbReference type="SAM" id="MobiDB-lite"/>
    </source>
</evidence>
<evidence type="ECO:0000313" key="3">
    <source>
        <dbReference type="EMBL" id="CEL57632.1"/>
    </source>
</evidence>
<evidence type="ECO:0000256" key="1">
    <source>
        <dbReference type="SAM" id="Coils"/>
    </source>
</evidence>
<keyword evidence="4" id="KW-1185">Reference proteome</keyword>
<gene>
    <name evidence="3" type="ORF">RSOLAG1IB_02375</name>
</gene>
<dbReference type="AlphaFoldDB" id="A0A0B7FNA5"/>
<protein>
    <submittedName>
        <fullName evidence="3">Uncharacterized protein</fullName>
    </submittedName>
</protein>
<proteinExistence type="predicted"/>
<keyword evidence="1" id="KW-0175">Coiled coil</keyword>
<feature type="region of interest" description="Disordered" evidence="2">
    <location>
        <begin position="1"/>
        <end position="23"/>
    </location>
</feature>
<organism evidence="3 4">
    <name type="scientific">Thanatephorus cucumeris (strain AG1-IB / isolate 7/3/14)</name>
    <name type="common">Lettuce bottom rot fungus</name>
    <name type="synonym">Rhizoctonia solani</name>
    <dbReference type="NCBI Taxonomy" id="1108050"/>
    <lineage>
        <taxon>Eukaryota</taxon>
        <taxon>Fungi</taxon>
        <taxon>Dikarya</taxon>
        <taxon>Basidiomycota</taxon>
        <taxon>Agaricomycotina</taxon>
        <taxon>Agaricomycetes</taxon>
        <taxon>Cantharellales</taxon>
        <taxon>Ceratobasidiaceae</taxon>
        <taxon>Rhizoctonia</taxon>
        <taxon>Rhizoctonia solani AG-1</taxon>
    </lineage>
</organism>
<evidence type="ECO:0000313" key="4">
    <source>
        <dbReference type="Proteomes" id="UP000059188"/>
    </source>
</evidence>
<feature type="coiled-coil region" evidence="1">
    <location>
        <begin position="59"/>
        <end position="93"/>
    </location>
</feature>